<feature type="compositionally biased region" description="Low complexity" evidence="1">
    <location>
        <begin position="95"/>
        <end position="104"/>
    </location>
</feature>
<comment type="caution">
    <text evidence="2">The sequence shown here is derived from an EMBL/GenBank/DDBJ whole genome shotgun (WGS) entry which is preliminary data.</text>
</comment>
<evidence type="ECO:0000313" key="2">
    <source>
        <dbReference type="EMBL" id="KAK1302972.1"/>
    </source>
</evidence>
<feature type="region of interest" description="Disordered" evidence="1">
    <location>
        <begin position="95"/>
        <end position="124"/>
    </location>
</feature>
<dbReference type="AlphaFoldDB" id="A0AAV9DQ28"/>
<name>A0AAV9DQ28_ACOCL</name>
<sequence>MLAVRSIEANVKNVISEQSTGANLKEEITRLHSQGYTIANLEVQLENVQRSIDKLVLSLPNQPNEAISKSKSQLKKKKMLPLALSSASNWPHLLRSPCPPLSSSHQVMEPEIENKAPENGDIQS</sequence>
<protein>
    <submittedName>
        <fullName evidence="2">Kinesin-like protein NACK1</fullName>
    </submittedName>
</protein>
<reference evidence="2" key="1">
    <citation type="journal article" date="2023" name="Nat. Commun.">
        <title>Diploid and tetraploid genomes of Acorus and the evolution of monocots.</title>
        <authorList>
            <person name="Ma L."/>
            <person name="Liu K.W."/>
            <person name="Li Z."/>
            <person name="Hsiao Y.Y."/>
            <person name="Qi Y."/>
            <person name="Fu T."/>
            <person name="Tang G.D."/>
            <person name="Zhang D."/>
            <person name="Sun W.H."/>
            <person name="Liu D.K."/>
            <person name="Li Y."/>
            <person name="Chen G.Z."/>
            <person name="Liu X.D."/>
            <person name="Liao X.Y."/>
            <person name="Jiang Y.T."/>
            <person name="Yu X."/>
            <person name="Hao Y."/>
            <person name="Huang J."/>
            <person name="Zhao X.W."/>
            <person name="Ke S."/>
            <person name="Chen Y.Y."/>
            <person name="Wu W.L."/>
            <person name="Hsu J.L."/>
            <person name="Lin Y.F."/>
            <person name="Huang M.D."/>
            <person name="Li C.Y."/>
            <person name="Huang L."/>
            <person name="Wang Z.W."/>
            <person name="Zhao X."/>
            <person name="Zhong W.Y."/>
            <person name="Peng D.H."/>
            <person name="Ahmad S."/>
            <person name="Lan S."/>
            <person name="Zhang J.S."/>
            <person name="Tsai W.C."/>
            <person name="Van de Peer Y."/>
            <person name="Liu Z.J."/>
        </authorList>
    </citation>
    <scope>NUCLEOTIDE SEQUENCE</scope>
    <source>
        <strain evidence="2">CP</strain>
    </source>
</reference>
<dbReference type="EMBL" id="JAUJYO010000012">
    <property type="protein sequence ID" value="KAK1302972.1"/>
    <property type="molecule type" value="Genomic_DNA"/>
</dbReference>
<proteinExistence type="predicted"/>
<keyword evidence="3" id="KW-1185">Reference proteome</keyword>
<accession>A0AAV9DQ28</accession>
<dbReference type="Proteomes" id="UP001180020">
    <property type="component" value="Unassembled WGS sequence"/>
</dbReference>
<organism evidence="2 3">
    <name type="scientific">Acorus calamus</name>
    <name type="common">Sweet flag</name>
    <dbReference type="NCBI Taxonomy" id="4465"/>
    <lineage>
        <taxon>Eukaryota</taxon>
        <taxon>Viridiplantae</taxon>
        <taxon>Streptophyta</taxon>
        <taxon>Embryophyta</taxon>
        <taxon>Tracheophyta</taxon>
        <taxon>Spermatophyta</taxon>
        <taxon>Magnoliopsida</taxon>
        <taxon>Liliopsida</taxon>
        <taxon>Acoraceae</taxon>
        <taxon>Acorus</taxon>
    </lineage>
</organism>
<evidence type="ECO:0000256" key="1">
    <source>
        <dbReference type="SAM" id="MobiDB-lite"/>
    </source>
</evidence>
<evidence type="ECO:0000313" key="3">
    <source>
        <dbReference type="Proteomes" id="UP001180020"/>
    </source>
</evidence>
<gene>
    <name evidence="2" type="primary">NACK1</name>
    <name evidence="2" type="ORF">QJS10_CPB12g00479</name>
</gene>
<reference evidence="2" key="2">
    <citation type="submission" date="2023-06" db="EMBL/GenBank/DDBJ databases">
        <authorList>
            <person name="Ma L."/>
            <person name="Liu K.-W."/>
            <person name="Li Z."/>
            <person name="Hsiao Y.-Y."/>
            <person name="Qi Y."/>
            <person name="Fu T."/>
            <person name="Tang G."/>
            <person name="Zhang D."/>
            <person name="Sun W.-H."/>
            <person name="Liu D.-K."/>
            <person name="Li Y."/>
            <person name="Chen G.-Z."/>
            <person name="Liu X.-D."/>
            <person name="Liao X.-Y."/>
            <person name="Jiang Y.-T."/>
            <person name="Yu X."/>
            <person name="Hao Y."/>
            <person name="Huang J."/>
            <person name="Zhao X.-W."/>
            <person name="Ke S."/>
            <person name="Chen Y.-Y."/>
            <person name="Wu W.-L."/>
            <person name="Hsu J.-L."/>
            <person name="Lin Y.-F."/>
            <person name="Huang M.-D."/>
            <person name="Li C.-Y."/>
            <person name="Huang L."/>
            <person name="Wang Z.-W."/>
            <person name="Zhao X."/>
            <person name="Zhong W.-Y."/>
            <person name="Peng D.-H."/>
            <person name="Ahmad S."/>
            <person name="Lan S."/>
            <person name="Zhang J.-S."/>
            <person name="Tsai W.-C."/>
            <person name="Van De Peer Y."/>
            <person name="Liu Z.-J."/>
        </authorList>
    </citation>
    <scope>NUCLEOTIDE SEQUENCE</scope>
    <source>
        <strain evidence="2">CP</strain>
        <tissue evidence="2">Leaves</tissue>
    </source>
</reference>